<sequence>MEAVQRWACEKCASPGCCEPQRWCWWLHERLTKLVDETGKQVNLYYDLQNRKYEKLQDAAFFWGSPMLLPPFLAALRIHEDVSRFLAFLFSRHASSPTLHRCLDTKWGAVLRSGYVTMVENQEELSKQVAKIFWEIGATSRFTNFRWITTSEQMMPVREGWQLIFNGFIGMRRSLGFLRLTRHRLGLLRPQHVDSDSDHLLPKEGGEYDTWELRRSLFQDDRKFTDKMVLRFLIRKVFVAVTG</sequence>
<organism evidence="1 2">
    <name type="scientific">Symbiodinium necroappetens</name>
    <dbReference type="NCBI Taxonomy" id="1628268"/>
    <lineage>
        <taxon>Eukaryota</taxon>
        <taxon>Sar</taxon>
        <taxon>Alveolata</taxon>
        <taxon>Dinophyceae</taxon>
        <taxon>Suessiales</taxon>
        <taxon>Symbiodiniaceae</taxon>
        <taxon>Symbiodinium</taxon>
    </lineage>
</organism>
<name>A0A812ZXF7_9DINO</name>
<keyword evidence="2" id="KW-1185">Reference proteome</keyword>
<dbReference type="OrthoDB" id="406773at2759"/>
<dbReference type="EMBL" id="CAJNJA010050276">
    <property type="protein sequence ID" value="CAE7840695.1"/>
    <property type="molecule type" value="Genomic_DNA"/>
</dbReference>
<reference evidence="1" key="1">
    <citation type="submission" date="2021-02" db="EMBL/GenBank/DDBJ databases">
        <authorList>
            <person name="Dougan E. K."/>
            <person name="Rhodes N."/>
            <person name="Thang M."/>
            <person name="Chan C."/>
        </authorList>
    </citation>
    <scope>NUCLEOTIDE SEQUENCE</scope>
</reference>
<protein>
    <submittedName>
        <fullName evidence="1">Clec16a protein</fullName>
    </submittedName>
</protein>
<gene>
    <name evidence="1" type="primary">Clec16a</name>
    <name evidence="1" type="ORF">SNEC2469_LOCUS25463</name>
</gene>
<evidence type="ECO:0000313" key="1">
    <source>
        <dbReference type="EMBL" id="CAE7840695.1"/>
    </source>
</evidence>
<comment type="caution">
    <text evidence="1">The sequence shown here is derived from an EMBL/GenBank/DDBJ whole genome shotgun (WGS) entry which is preliminary data.</text>
</comment>
<evidence type="ECO:0000313" key="2">
    <source>
        <dbReference type="Proteomes" id="UP000601435"/>
    </source>
</evidence>
<dbReference type="AlphaFoldDB" id="A0A812ZXF7"/>
<dbReference type="Proteomes" id="UP000601435">
    <property type="component" value="Unassembled WGS sequence"/>
</dbReference>
<accession>A0A812ZXF7</accession>
<proteinExistence type="predicted"/>